<dbReference type="Pfam" id="PF00085">
    <property type="entry name" value="Thioredoxin"/>
    <property type="match status" value="1"/>
</dbReference>
<feature type="domain" description="Thioredoxin" evidence="3">
    <location>
        <begin position="71"/>
        <end position="156"/>
    </location>
</feature>
<sequence length="220" mass="25771">MQQAIMQQALEANLMNIATTIEDQLDDEMHRMENLTEDDLDRMRERRLEALKKQQRKRQEWMRRGHGEYREVDEKEFFNEMKKTERMVCHFFRNNWPCQVMDKHLAILAAKHVETKFVKVNAEKAPFLTERLKVWMLPTLALIKNEKTTDYVVGFDDLGGVDDFKTETLAMRLVAGGLIFEQDEYKPAGAGSAAPQRSIRSSSDIRNYKKTDSDEDSDFD</sequence>
<proteinExistence type="predicted"/>
<feature type="coiled-coil region" evidence="1">
    <location>
        <begin position="18"/>
        <end position="60"/>
    </location>
</feature>
<name>A0A7S3E351_9CHLO</name>
<keyword evidence="1" id="KW-0175">Coiled coil</keyword>
<dbReference type="AlphaFoldDB" id="A0A7S3E351"/>
<protein>
    <recommendedName>
        <fullName evidence="3">Thioredoxin domain-containing protein</fullName>
    </recommendedName>
</protein>
<dbReference type="Gene3D" id="3.40.30.10">
    <property type="entry name" value="Glutaredoxin"/>
    <property type="match status" value="1"/>
</dbReference>
<gene>
    <name evidence="4" type="ORF">CLAU1311_LOCUS3671</name>
</gene>
<dbReference type="SUPFAM" id="SSF52833">
    <property type="entry name" value="Thioredoxin-like"/>
    <property type="match status" value="1"/>
</dbReference>
<dbReference type="InterPro" id="IPR013766">
    <property type="entry name" value="Thioredoxin_domain"/>
</dbReference>
<organism evidence="4">
    <name type="scientific">Chloropicon laureae</name>
    <dbReference type="NCBI Taxonomy" id="464258"/>
    <lineage>
        <taxon>Eukaryota</taxon>
        <taxon>Viridiplantae</taxon>
        <taxon>Chlorophyta</taxon>
        <taxon>Chloropicophyceae</taxon>
        <taxon>Chloropicales</taxon>
        <taxon>Chloropicaceae</taxon>
        <taxon>Chloropicon</taxon>
    </lineage>
</organism>
<evidence type="ECO:0000256" key="1">
    <source>
        <dbReference type="SAM" id="Coils"/>
    </source>
</evidence>
<accession>A0A7S3E351</accession>
<feature type="region of interest" description="Disordered" evidence="2">
    <location>
        <begin position="187"/>
        <end position="220"/>
    </location>
</feature>
<evidence type="ECO:0000256" key="2">
    <source>
        <dbReference type="SAM" id="MobiDB-lite"/>
    </source>
</evidence>
<evidence type="ECO:0000259" key="3">
    <source>
        <dbReference type="Pfam" id="PF00085"/>
    </source>
</evidence>
<reference evidence="4" key="1">
    <citation type="submission" date="2021-01" db="EMBL/GenBank/DDBJ databases">
        <authorList>
            <person name="Corre E."/>
            <person name="Pelletier E."/>
            <person name="Niang G."/>
            <person name="Scheremetjew M."/>
            <person name="Finn R."/>
            <person name="Kale V."/>
            <person name="Holt S."/>
            <person name="Cochrane G."/>
            <person name="Meng A."/>
            <person name="Brown T."/>
            <person name="Cohen L."/>
        </authorList>
    </citation>
    <scope>NUCLEOTIDE SEQUENCE</scope>
    <source>
        <strain evidence="4">RCC856</strain>
    </source>
</reference>
<dbReference type="EMBL" id="HBHU01005689">
    <property type="protein sequence ID" value="CAE0017692.1"/>
    <property type="molecule type" value="Transcribed_RNA"/>
</dbReference>
<dbReference type="InterPro" id="IPR036249">
    <property type="entry name" value="Thioredoxin-like_sf"/>
</dbReference>
<evidence type="ECO:0000313" key="4">
    <source>
        <dbReference type="EMBL" id="CAE0017692.1"/>
    </source>
</evidence>
<dbReference type="CDD" id="cd02989">
    <property type="entry name" value="Phd_like_TxnDC9"/>
    <property type="match status" value="1"/>
</dbReference>
<dbReference type="PANTHER" id="PTHR21148">
    <property type="entry name" value="THIOREDOXIN DOMAIN-CONTAINING PROTEIN 9"/>
    <property type="match status" value="1"/>
</dbReference>